<gene>
    <name evidence="1" type="ORF">GCM10011399_17430</name>
</gene>
<protein>
    <submittedName>
        <fullName evidence="1">Transcriptional regulator</fullName>
    </submittedName>
</protein>
<comment type="caution">
    <text evidence="1">The sequence shown here is derived from an EMBL/GenBank/DDBJ whole genome shotgun (WGS) entry which is preliminary data.</text>
</comment>
<dbReference type="EMBL" id="BMGP01000003">
    <property type="protein sequence ID" value="GGF24432.1"/>
    <property type="molecule type" value="Genomic_DNA"/>
</dbReference>
<keyword evidence="2" id="KW-1185">Reference proteome</keyword>
<dbReference type="InterPro" id="IPR010982">
    <property type="entry name" value="Lambda_DNA-bd_dom_sf"/>
</dbReference>
<dbReference type="GO" id="GO:0003677">
    <property type="term" value="F:DNA binding"/>
    <property type="evidence" value="ECO:0007669"/>
    <property type="project" value="InterPro"/>
</dbReference>
<reference evidence="1 2" key="1">
    <citation type="journal article" date="2014" name="Int. J. Syst. Evol. Microbiol.">
        <title>Complete genome sequence of Corynebacterium casei LMG S-19264T (=DSM 44701T), isolated from a smear-ripened cheese.</title>
        <authorList>
            <consortium name="US DOE Joint Genome Institute (JGI-PGF)"/>
            <person name="Walter F."/>
            <person name="Albersmeier A."/>
            <person name="Kalinowski J."/>
            <person name="Ruckert C."/>
        </authorList>
    </citation>
    <scope>NUCLEOTIDE SEQUENCE [LARGE SCALE GENOMIC DNA]</scope>
    <source>
        <strain evidence="1 2">CGMCC 1.12976</strain>
    </source>
</reference>
<evidence type="ECO:0000313" key="2">
    <source>
        <dbReference type="Proteomes" id="UP000598775"/>
    </source>
</evidence>
<dbReference type="Proteomes" id="UP000598775">
    <property type="component" value="Unassembled WGS sequence"/>
</dbReference>
<dbReference type="SUPFAM" id="SSF47413">
    <property type="entry name" value="lambda repressor-like DNA-binding domains"/>
    <property type="match status" value="1"/>
</dbReference>
<name>A0A917B5T6_9MICO</name>
<sequence length="245" mass="25772">MDISSVRALLQNPGVPAADLARRANVSRNTEWTLRKDPSRANLATLRELALACGQDLVIQTTPASDPLAAAAARSILGDLDESEDDLAPWVDRLIRYAQGSDPLTIAMEAGRVSTPHARRGALLFDGRNDAERLTSAGVASESEWALSGSAALESLSLEPIDPDLPAIIWTSDPERIGHLLGETHRAVRVTSAAKVIVAPLHPTVLVGVTMVDGTPLVTPVQAVIDSFGTGGPLADAALSITKGW</sequence>
<organism evidence="1 2">
    <name type="scientific">Subtercola lobariae</name>
    <dbReference type="NCBI Taxonomy" id="1588641"/>
    <lineage>
        <taxon>Bacteria</taxon>
        <taxon>Bacillati</taxon>
        <taxon>Actinomycetota</taxon>
        <taxon>Actinomycetes</taxon>
        <taxon>Micrococcales</taxon>
        <taxon>Microbacteriaceae</taxon>
        <taxon>Subtercola</taxon>
    </lineage>
</organism>
<accession>A0A917B5T6</accession>
<evidence type="ECO:0000313" key="1">
    <source>
        <dbReference type="EMBL" id="GGF24432.1"/>
    </source>
</evidence>
<dbReference type="AlphaFoldDB" id="A0A917B5T6"/>
<proteinExistence type="predicted"/>
<dbReference type="RefSeq" id="WP_188676964.1">
    <property type="nucleotide sequence ID" value="NZ_BMGP01000003.1"/>
</dbReference>